<comment type="caution">
    <text evidence="5">The sequence shown here is derived from an EMBL/GenBank/DDBJ whole genome shotgun (WGS) entry which is preliminary data.</text>
</comment>
<dbReference type="InterPro" id="IPR013328">
    <property type="entry name" value="6PGD_dom2"/>
</dbReference>
<dbReference type="Pfam" id="PF14833">
    <property type="entry name" value="NAD_binding_11"/>
    <property type="match status" value="1"/>
</dbReference>
<feature type="domain" description="6-phosphogluconate dehydrogenase NADP-binding" evidence="3">
    <location>
        <begin position="6"/>
        <end position="162"/>
    </location>
</feature>
<dbReference type="SUPFAM" id="SSF48179">
    <property type="entry name" value="6-phosphogluconate dehydrogenase C-terminal domain-like"/>
    <property type="match status" value="1"/>
</dbReference>
<evidence type="ECO:0000259" key="3">
    <source>
        <dbReference type="Pfam" id="PF03446"/>
    </source>
</evidence>
<dbReference type="InterPro" id="IPR006115">
    <property type="entry name" value="6PGDH_NADP-bd"/>
</dbReference>
<evidence type="ECO:0000313" key="6">
    <source>
        <dbReference type="Proteomes" id="UP001597512"/>
    </source>
</evidence>
<dbReference type="InterPro" id="IPR036291">
    <property type="entry name" value="NAD(P)-bd_dom_sf"/>
</dbReference>
<feature type="domain" description="3-hydroxyisobutyrate dehydrogenase-like NAD-binding" evidence="4">
    <location>
        <begin position="167"/>
        <end position="284"/>
    </location>
</feature>
<dbReference type="InterPro" id="IPR015815">
    <property type="entry name" value="HIBADH-related"/>
</dbReference>
<dbReference type="PIRSF" id="PIRSF000103">
    <property type="entry name" value="HIBADH"/>
    <property type="match status" value="1"/>
</dbReference>
<name>A0ABW6ABN3_9BACT</name>
<sequence length="301" mass="31763">MKNKIIGVIGTGLMGNPMAKHLLTAGYTVNIHNRTKSKADSLIGMGATWFDTPAALPQKSDIIITMIGFPKDVDECYFGVDGIFQGIKPGAVLIDMTTTKPSLAIRISEQASTVGVDFIDAPVSGGEVGAINGTLSIMIGGEKEVVDTMMPIFEVFGKNRVYQGPAGSGQHTKMCNQITIAGTLIGVCEGLIYGLKAGLDLNNLLQSISKGAAECWSLHILAPKIVNGDYSPGFTVDNFVKDLGIALEEAEAMKLSLPGLALVKQLYLSVQATGNGSSGNQALYLALEKLSNLDQKLTLVN</sequence>
<proteinExistence type="predicted"/>
<reference evidence="6" key="1">
    <citation type="journal article" date="2019" name="Int. J. Syst. Evol. Microbiol.">
        <title>The Global Catalogue of Microorganisms (GCM) 10K type strain sequencing project: providing services to taxonomists for standard genome sequencing and annotation.</title>
        <authorList>
            <consortium name="The Broad Institute Genomics Platform"/>
            <consortium name="The Broad Institute Genome Sequencing Center for Infectious Disease"/>
            <person name="Wu L."/>
            <person name="Ma J."/>
        </authorList>
    </citation>
    <scope>NUCLEOTIDE SEQUENCE [LARGE SCALE GENOMIC DNA]</scope>
    <source>
        <strain evidence="6">KCTC 52490</strain>
    </source>
</reference>
<dbReference type="GO" id="GO:0016491">
    <property type="term" value="F:oxidoreductase activity"/>
    <property type="evidence" value="ECO:0007669"/>
    <property type="project" value="UniProtKB-KW"/>
</dbReference>
<dbReference type="Gene3D" id="1.10.1040.10">
    <property type="entry name" value="N-(1-d-carboxylethyl)-l-norvaline Dehydrogenase, domain 2"/>
    <property type="match status" value="1"/>
</dbReference>
<evidence type="ECO:0000259" key="4">
    <source>
        <dbReference type="Pfam" id="PF14833"/>
    </source>
</evidence>
<dbReference type="SUPFAM" id="SSF51735">
    <property type="entry name" value="NAD(P)-binding Rossmann-fold domains"/>
    <property type="match status" value="1"/>
</dbReference>
<dbReference type="Proteomes" id="UP001597512">
    <property type="component" value="Unassembled WGS sequence"/>
</dbReference>
<keyword evidence="1 5" id="KW-0560">Oxidoreductase</keyword>
<dbReference type="PANTHER" id="PTHR43060">
    <property type="entry name" value="3-HYDROXYISOBUTYRATE DEHYDROGENASE-LIKE 1, MITOCHONDRIAL-RELATED"/>
    <property type="match status" value="1"/>
</dbReference>
<dbReference type="EMBL" id="JBHUOM010000001">
    <property type="protein sequence ID" value="MFD2932792.1"/>
    <property type="molecule type" value="Genomic_DNA"/>
</dbReference>
<keyword evidence="2" id="KW-0520">NAD</keyword>
<dbReference type="Gene3D" id="3.40.50.720">
    <property type="entry name" value="NAD(P)-binding Rossmann-like Domain"/>
    <property type="match status" value="1"/>
</dbReference>
<evidence type="ECO:0000313" key="5">
    <source>
        <dbReference type="EMBL" id="MFD2932792.1"/>
    </source>
</evidence>
<dbReference type="InterPro" id="IPR029154">
    <property type="entry name" value="HIBADH-like_NADP-bd"/>
</dbReference>
<evidence type="ECO:0000256" key="2">
    <source>
        <dbReference type="ARBA" id="ARBA00023027"/>
    </source>
</evidence>
<evidence type="ECO:0000256" key="1">
    <source>
        <dbReference type="ARBA" id="ARBA00023002"/>
    </source>
</evidence>
<keyword evidence="6" id="KW-1185">Reference proteome</keyword>
<organism evidence="5 6">
    <name type="scientific">Spirosoma flavum</name>
    <dbReference type="NCBI Taxonomy" id="2048557"/>
    <lineage>
        <taxon>Bacteria</taxon>
        <taxon>Pseudomonadati</taxon>
        <taxon>Bacteroidota</taxon>
        <taxon>Cytophagia</taxon>
        <taxon>Cytophagales</taxon>
        <taxon>Cytophagaceae</taxon>
        <taxon>Spirosoma</taxon>
    </lineage>
</organism>
<gene>
    <name evidence="5" type="ORF">ACFS25_03320</name>
</gene>
<dbReference type="EC" id="1.1.-.-" evidence="5"/>
<dbReference type="RefSeq" id="WP_381496979.1">
    <property type="nucleotide sequence ID" value="NZ_JBHUOM010000001.1"/>
</dbReference>
<protein>
    <submittedName>
        <fullName evidence="5">NAD(P)-dependent oxidoreductase</fullName>
        <ecNumber evidence="5">1.1.-.-</ecNumber>
    </submittedName>
</protein>
<dbReference type="InterPro" id="IPR008927">
    <property type="entry name" value="6-PGluconate_DH-like_C_sf"/>
</dbReference>
<dbReference type="Pfam" id="PF03446">
    <property type="entry name" value="NAD_binding_2"/>
    <property type="match status" value="1"/>
</dbReference>
<accession>A0ABW6ABN3</accession>
<dbReference type="PANTHER" id="PTHR43060:SF15">
    <property type="entry name" value="3-HYDROXYISOBUTYRATE DEHYDROGENASE-LIKE 1, MITOCHONDRIAL-RELATED"/>
    <property type="match status" value="1"/>
</dbReference>